<protein>
    <submittedName>
        <fullName evidence="7">Lyso-ornithine lipid acyltransferase</fullName>
    </submittedName>
</protein>
<dbReference type="CDD" id="cd07989">
    <property type="entry name" value="LPLAT_AGPAT-like"/>
    <property type="match status" value="1"/>
</dbReference>
<evidence type="ECO:0000256" key="2">
    <source>
        <dbReference type="ARBA" id="ARBA00022516"/>
    </source>
</evidence>
<gene>
    <name evidence="7" type="ORF">SAMN06296008_106180</name>
</gene>
<feature type="domain" description="Phospholipid/glycerol acyltransferase" evidence="6">
    <location>
        <begin position="64"/>
        <end position="176"/>
    </location>
</feature>
<sequence>MIVISYLRIIEHIIRGFLTVIFLYPKKNLVEQQVLLQNWSGRLLKILKIDLQVQGEIPENFQSHLIVCNHISWLDIHVINALFPVRFVAKKEVASWPVFGWFAKKINTLFIDRQKIGHSKDVSVQMATALKAGDRICVFPEGTSSDGLSVLKFKPNLFQAVIDSQTICLPTAISYFHPLTGEFSTATAFIGDMGLLESINNTIKNAPLQVRLSIGKPIQGEVARKDLSDKAWQQIVNLRK</sequence>
<name>A0A1W1ZW82_9BURK</name>
<evidence type="ECO:0000313" key="7">
    <source>
        <dbReference type="EMBL" id="SMC52674.1"/>
    </source>
</evidence>
<organism evidence="7 8">
    <name type="scientific">Polynucleobacter kasalickyi</name>
    <dbReference type="NCBI Taxonomy" id="1938817"/>
    <lineage>
        <taxon>Bacteria</taxon>
        <taxon>Pseudomonadati</taxon>
        <taxon>Pseudomonadota</taxon>
        <taxon>Betaproteobacteria</taxon>
        <taxon>Burkholderiales</taxon>
        <taxon>Burkholderiaceae</taxon>
        <taxon>Polynucleobacter</taxon>
    </lineage>
</organism>
<dbReference type="InterPro" id="IPR002123">
    <property type="entry name" value="Plipid/glycerol_acylTrfase"/>
</dbReference>
<dbReference type="SUPFAM" id="SSF69593">
    <property type="entry name" value="Glycerol-3-phosphate (1)-acyltransferase"/>
    <property type="match status" value="1"/>
</dbReference>
<dbReference type="Proteomes" id="UP000192708">
    <property type="component" value="Unassembled WGS sequence"/>
</dbReference>
<reference evidence="7 8" key="1">
    <citation type="submission" date="2017-04" db="EMBL/GenBank/DDBJ databases">
        <authorList>
            <person name="Afonso C.L."/>
            <person name="Miller P.J."/>
            <person name="Scott M.A."/>
            <person name="Spackman E."/>
            <person name="Goraichik I."/>
            <person name="Dimitrov K.M."/>
            <person name="Suarez D.L."/>
            <person name="Swayne D.E."/>
        </authorList>
    </citation>
    <scope>NUCLEOTIDE SEQUENCE [LARGE SCALE GENOMIC DNA]</scope>
    <source>
        <strain evidence="7 8">VK13</strain>
    </source>
</reference>
<dbReference type="GO" id="GO:0006654">
    <property type="term" value="P:phosphatidic acid biosynthetic process"/>
    <property type="evidence" value="ECO:0007669"/>
    <property type="project" value="TreeGrafter"/>
</dbReference>
<dbReference type="PANTHER" id="PTHR10434">
    <property type="entry name" value="1-ACYL-SN-GLYCEROL-3-PHOSPHATE ACYLTRANSFERASE"/>
    <property type="match status" value="1"/>
</dbReference>
<dbReference type="AlphaFoldDB" id="A0A1W1ZW82"/>
<dbReference type="Pfam" id="PF01553">
    <property type="entry name" value="Acyltransferase"/>
    <property type="match status" value="1"/>
</dbReference>
<dbReference type="PANTHER" id="PTHR10434:SF64">
    <property type="entry name" value="1-ACYL-SN-GLYCEROL-3-PHOSPHATE ACYLTRANSFERASE-RELATED"/>
    <property type="match status" value="1"/>
</dbReference>
<dbReference type="EMBL" id="FWXJ01000006">
    <property type="protein sequence ID" value="SMC52674.1"/>
    <property type="molecule type" value="Genomic_DNA"/>
</dbReference>
<keyword evidence="8" id="KW-1185">Reference proteome</keyword>
<evidence type="ECO:0000259" key="6">
    <source>
        <dbReference type="SMART" id="SM00563"/>
    </source>
</evidence>
<keyword evidence="5 7" id="KW-0012">Acyltransferase</keyword>
<keyword evidence="2" id="KW-0444">Lipid biosynthesis</keyword>
<accession>A0A1W1ZW82</accession>
<evidence type="ECO:0000256" key="3">
    <source>
        <dbReference type="ARBA" id="ARBA00022679"/>
    </source>
</evidence>
<dbReference type="OrthoDB" id="9806880at2"/>
<evidence type="ECO:0000256" key="5">
    <source>
        <dbReference type="ARBA" id="ARBA00023315"/>
    </source>
</evidence>
<evidence type="ECO:0000313" key="8">
    <source>
        <dbReference type="Proteomes" id="UP000192708"/>
    </source>
</evidence>
<evidence type="ECO:0000256" key="1">
    <source>
        <dbReference type="ARBA" id="ARBA00005189"/>
    </source>
</evidence>
<dbReference type="SMART" id="SM00563">
    <property type="entry name" value="PlsC"/>
    <property type="match status" value="1"/>
</dbReference>
<dbReference type="STRING" id="1938817.SAMN06296008_106180"/>
<proteinExistence type="predicted"/>
<keyword evidence="3 7" id="KW-0808">Transferase</keyword>
<evidence type="ECO:0000256" key="4">
    <source>
        <dbReference type="ARBA" id="ARBA00023098"/>
    </source>
</evidence>
<dbReference type="RefSeq" id="WP_084283503.1">
    <property type="nucleotide sequence ID" value="NZ_FWXJ01000006.1"/>
</dbReference>
<dbReference type="GO" id="GO:0003841">
    <property type="term" value="F:1-acylglycerol-3-phosphate O-acyltransferase activity"/>
    <property type="evidence" value="ECO:0007669"/>
    <property type="project" value="TreeGrafter"/>
</dbReference>
<keyword evidence="4" id="KW-0443">Lipid metabolism</keyword>
<comment type="pathway">
    <text evidence="1">Lipid metabolism.</text>
</comment>